<evidence type="ECO:0000313" key="11">
    <source>
        <dbReference type="EMBL" id="SCU90137.1"/>
    </source>
</evidence>
<dbReference type="GO" id="GO:0006888">
    <property type="term" value="P:endoplasmic reticulum to Golgi vesicle-mediated transport"/>
    <property type="evidence" value="ECO:0007669"/>
    <property type="project" value="TreeGrafter"/>
</dbReference>
<evidence type="ECO:0000256" key="4">
    <source>
        <dbReference type="ARBA" id="ARBA00022692"/>
    </source>
</evidence>
<accession>A0A1G4JI91</accession>
<keyword evidence="5 9" id="KW-1133">Transmembrane helix</keyword>
<dbReference type="InterPro" id="IPR006012">
    <property type="entry name" value="Syntaxin/epimorphin_CS"/>
</dbReference>
<dbReference type="GO" id="GO:0005484">
    <property type="term" value="F:SNAP receptor activity"/>
    <property type="evidence" value="ECO:0007669"/>
    <property type="project" value="InterPro"/>
</dbReference>
<evidence type="ECO:0000256" key="5">
    <source>
        <dbReference type="ARBA" id="ARBA00022989"/>
    </source>
</evidence>
<feature type="compositionally biased region" description="Basic and acidic residues" evidence="8">
    <location>
        <begin position="152"/>
        <end position="162"/>
    </location>
</feature>
<sequence length="294" mass="33714">MLNIRDRTTEFQRSVIQHSKRSHDVVKKQSTVQKSQFQQQASVIAHEIAQTAQLLGKLAQLAKRKPMLNDNPVEIAELTYVVKRKIYAVEQNMLELAKMGGNQNASSQPIQHTRNVVNLLNTKMKNISGDFKSVLEQRQRLELANRDRWEQLSAHTESEQHHTYNNSNPFMSSVLDEGNGNEGQLTLPQESQMLLLEEQTSSSAYLQERNRAVETIESTIQEVGNLFQQLAHMVQEQGEVIQRIDANVDDIDLNISGAQRELLKYFDRVSSNRWLAVKIFAVLFVFFLVWVLVN</sequence>
<evidence type="ECO:0000256" key="7">
    <source>
        <dbReference type="ARBA" id="ARBA00023136"/>
    </source>
</evidence>
<proteinExistence type="inferred from homology"/>
<dbReference type="AlphaFoldDB" id="A0A1G4JI91"/>
<dbReference type="PANTHER" id="PTHR19957:SF3">
    <property type="entry name" value="SYNTAXIN-5"/>
    <property type="match status" value="1"/>
</dbReference>
<dbReference type="SMART" id="SM00397">
    <property type="entry name" value="t_SNARE"/>
    <property type="match status" value="1"/>
</dbReference>
<keyword evidence="6" id="KW-0175">Coiled coil</keyword>
<reference evidence="12" key="1">
    <citation type="submission" date="2016-03" db="EMBL/GenBank/DDBJ databases">
        <authorList>
            <person name="Devillers Hugo."/>
        </authorList>
    </citation>
    <scope>NUCLEOTIDE SEQUENCE [LARGE SCALE GENOMIC DNA]</scope>
</reference>
<dbReference type="GO" id="GO:0000139">
    <property type="term" value="C:Golgi membrane"/>
    <property type="evidence" value="ECO:0007669"/>
    <property type="project" value="TreeGrafter"/>
</dbReference>
<comment type="similarity">
    <text evidence="2">Belongs to the syntaxin family.</text>
</comment>
<dbReference type="Pfam" id="PF05739">
    <property type="entry name" value="SNARE"/>
    <property type="match status" value="1"/>
</dbReference>
<evidence type="ECO:0000256" key="8">
    <source>
        <dbReference type="SAM" id="MobiDB-lite"/>
    </source>
</evidence>
<organism evidence="11 12">
    <name type="scientific">Lachancea nothofagi CBS 11611</name>
    <dbReference type="NCBI Taxonomy" id="1266666"/>
    <lineage>
        <taxon>Eukaryota</taxon>
        <taxon>Fungi</taxon>
        <taxon>Dikarya</taxon>
        <taxon>Ascomycota</taxon>
        <taxon>Saccharomycotina</taxon>
        <taxon>Saccharomycetes</taxon>
        <taxon>Saccharomycetales</taxon>
        <taxon>Saccharomycetaceae</taxon>
        <taxon>Lachancea</taxon>
    </lineage>
</organism>
<dbReference type="EMBL" id="LT598448">
    <property type="protein sequence ID" value="SCU90137.1"/>
    <property type="molecule type" value="Genomic_DNA"/>
</dbReference>
<keyword evidence="7 9" id="KW-0472">Membrane</keyword>
<dbReference type="SUPFAM" id="SSF47661">
    <property type="entry name" value="t-snare proteins"/>
    <property type="match status" value="1"/>
</dbReference>
<name>A0A1G4JI91_9SACH</name>
<dbReference type="InterPro" id="IPR045242">
    <property type="entry name" value="Syntaxin"/>
</dbReference>
<keyword evidence="3" id="KW-0813">Transport</keyword>
<keyword evidence="4 9" id="KW-0812">Transmembrane</keyword>
<feature type="domain" description="T-SNARE coiled-coil homology" evidence="10">
    <location>
        <begin position="203"/>
        <end position="265"/>
    </location>
</feature>
<dbReference type="InterPro" id="IPR000727">
    <property type="entry name" value="T_SNARE_dom"/>
</dbReference>
<dbReference type="GO" id="GO:0000149">
    <property type="term" value="F:SNARE binding"/>
    <property type="evidence" value="ECO:0007669"/>
    <property type="project" value="TreeGrafter"/>
</dbReference>
<gene>
    <name evidence="11" type="ORF">LANO_0D07712G</name>
</gene>
<evidence type="ECO:0000256" key="2">
    <source>
        <dbReference type="ARBA" id="ARBA00009063"/>
    </source>
</evidence>
<dbReference type="GO" id="GO:0006906">
    <property type="term" value="P:vesicle fusion"/>
    <property type="evidence" value="ECO:0007669"/>
    <property type="project" value="TreeGrafter"/>
</dbReference>
<protein>
    <submittedName>
        <fullName evidence="11">LANO_0D07712g1_1</fullName>
    </submittedName>
</protein>
<feature type="transmembrane region" description="Helical" evidence="9">
    <location>
        <begin position="274"/>
        <end position="293"/>
    </location>
</feature>
<dbReference type="CDD" id="cd15844">
    <property type="entry name" value="SNARE_syntaxin5"/>
    <property type="match status" value="1"/>
</dbReference>
<feature type="region of interest" description="Disordered" evidence="8">
    <location>
        <begin position="152"/>
        <end position="183"/>
    </location>
</feature>
<dbReference type="PROSITE" id="PS50192">
    <property type="entry name" value="T_SNARE"/>
    <property type="match status" value="1"/>
</dbReference>
<dbReference type="GO" id="GO:0031201">
    <property type="term" value="C:SNARE complex"/>
    <property type="evidence" value="ECO:0007669"/>
    <property type="project" value="TreeGrafter"/>
</dbReference>
<evidence type="ECO:0000256" key="1">
    <source>
        <dbReference type="ARBA" id="ARBA00004211"/>
    </source>
</evidence>
<dbReference type="InterPro" id="IPR010989">
    <property type="entry name" value="SNARE"/>
</dbReference>
<evidence type="ECO:0000256" key="6">
    <source>
        <dbReference type="ARBA" id="ARBA00023054"/>
    </source>
</evidence>
<evidence type="ECO:0000256" key="3">
    <source>
        <dbReference type="ARBA" id="ARBA00022448"/>
    </source>
</evidence>
<keyword evidence="12" id="KW-1185">Reference proteome</keyword>
<comment type="subcellular location">
    <subcellularLocation>
        <location evidence="1">Membrane</location>
        <topology evidence="1">Single-pass type IV membrane protein</topology>
    </subcellularLocation>
</comment>
<dbReference type="GO" id="GO:0048278">
    <property type="term" value="P:vesicle docking"/>
    <property type="evidence" value="ECO:0007669"/>
    <property type="project" value="TreeGrafter"/>
</dbReference>
<dbReference type="OrthoDB" id="421009at2759"/>
<evidence type="ECO:0000259" key="10">
    <source>
        <dbReference type="PROSITE" id="PS50192"/>
    </source>
</evidence>
<dbReference type="Gene3D" id="1.20.58.70">
    <property type="match status" value="1"/>
</dbReference>
<dbReference type="GO" id="GO:0006886">
    <property type="term" value="P:intracellular protein transport"/>
    <property type="evidence" value="ECO:0007669"/>
    <property type="project" value="InterPro"/>
</dbReference>
<dbReference type="FunFam" id="1.20.58.70:FF:000023">
    <property type="entry name" value="t-SNARE syntaxin"/>
    <property type="match status" value="1"/>
</dbReference>
<dbReference type="PROSITE" id="PS00914">
    <property type="entry name" value="SYNTAXIN"/>
    <property type="match status" value="1"/>
</dbReference>
<dbReference type="PANTHER" id="PTHR19957">
    <property type="entry name" value="SYNTAXIN"/>
    <property type="match status" value="1"/>
</dbReference>
<evidence type="ECO:0000256" key="9">
    <source>
        <dbReference type="SAM" id="Phobius"/>
    </source>
</evidence>
<dbReference type="Proteomes" id="UP000189911">
    <property type="component" value="Chromosome D"/>
</dbReference>
<evidence type="ECO:0000313" key="12">
    <source>
        <dbReference type="Proteomes" id="UP000189911"/>
    </source>
</evidence>